<reference evidence="1 2" key="1">
    <citation type="submission" date="2014-01" db="EMBL/GenBank/DDBJ databases">
        <authorList>
            <person name="Dobos K."/>
            <person name="Lenaerts A."/>
            <person name="Ordway D."/>
            <person name="DeGroote M.A."/>
            <person name="Parker T."/>
            <person name="Sizemore C."/>
            <person name="Tallon L.J."/>
            <person name="Sadzewicz L.K."/>
            <person name="Sengamalay N."/>
            <person name="Fraser C.M."/>
            <person name="Hine E."/>
            <person name="Shefchek K.A."/>
            <person name="Das S.P."/>
            <person name="Tettelin H."/>
        </authorList>
    </citation>
    <scope>NUCLEOTIDE SEQUENCE [LARGE SCALE GENOMIC DNA]</scope>
    <source>
        <strain evidence="1 2">Harvey</strain>
    </source>
</reference>
<name>A0ABP3AT96_MYCUL</name>
<sequence length="38" mass="4096">MPGQVIGEHGSQEWRIGEPAPEFFCHNRDLDTGGAVGT</sequence>
<comment type="caution">
    <text evidence="1">The sequence shown here is derived from an EMBL/GenBank/DDBJ whole genome shotgun (WGS) entry which is preliminary data.</text>
</comment>
<organism evidence="1 2">
    <name type="scientific">Mycobacterium ulcerans str. Harvey</name>
    <dbReference type="NCBI Taxonomy" id="1299332"/>
    <lineage>
        <taxon>Bacteria</taxon>
        <taxon>Bacillati</taxon>
        <taxon>Actinomycetota</taxon>
        <taxon>Actinomycetes</taxon>
        <taxon>Mycobacteriales</taxon>
        <taxon>Mycobacteriaceae</taxon>
        <taxon>Mycobacterium</taxon>
        <taxon>Mycobacterium ulcerans group</taxon>
    </lineage>
</organism>
<proteinExistence type="predicted"/>
<evidence type="ECO:0000313" key="1">
    <source>
        <dbReference type="EMBL" id="EUA92924.1"/>
    </source>
</evidence>
<evidence type="ECO:0000313" key="2">
    <source>
        <dbReference type="Proteomes" id="UP000020681"/>
    </source>
</evidence>
<accession>A0ABP3AT96</accession>
<protein>
    <submittedName>
        <fullName evidence="1">Uncharacterized protein</fullName>
    </submittedName>
</protein>
<gene>
    <name evidence="1" type="ORF">I551_0642</name>
</gene>
<dbReference type="EMBL" id="JAOL01000070">
    <property type="protein sequence ID" value="EUA92924.1"/>
    <property type="molecule type" value="Genomic_DNA"/>
</dbReference>
<keyword evidence="2" id="KW-1185">Reference proteome</keyword>
<dbReference type="Proteomes" id="UP000020681">
    <property type="component" value="Unassembled WGS sequence"/>
</dbReference>